<keyword evidence="1" id="KW-0418">Kinase</keyword>
<protein>
    <submittedName>
        <fullName evidence="1">CotH kinase family protein</fullName>
    </submittedName>
</protein>
<dbReference type="Proteomes" id="UP001374952">
    <property type="component" value="Unassembled WGS sequence"/>
</dbReference>
<reference evidence="1" key="1">
    <citation type="submission" date="2024-02" db="EMBL/GenBank/DDBJ databases">
        <title>Bacteria isolated from the canopy kelp, Nereocystis luetkeana.</title>
        <authorList>
            <person name="Pfister C.A."/>
            <person name="Younker I.T."/>
            <person name="Light S.H."/>
        </authorList>
    </citation>
    <scope>NUCLEOTIDE SEQUENCE</scope>
    <source>
        <strain evidence="1">TN.2.01</strain>
    </source>
</reference>
<proteinExistence type="predicted"/>
<organism evidence="1 2">
    <name type="scientific">Pseudoalteromonas undina</name>
    <dbReference type="NCBI Taxonomy" id="43660"/>
    <lineage>
        <taxon>Bacteria</taxon>
        <taxon>Pseudomonadati</taxon>
        <taxon>Pseudomonadota</taxon>
        <taxon>Gammaproteobacteria</taxon>
        <taxon>Alteromonadales</taxon>
        <taxon>Pseudoalteromonadaceae</taxon>
        <taxon>Pseudoalteromonas</taxon>
    </lineage>
</organism>
<sequence length="852" mass="93185">MNIKPFIFYSVIASTTFLYGCGGTEQTTDSSTDQSTDSSSTITSTGLVINEIVASPSDTTYDWIELYATEDIADLSVFSLVDDNADREPQALPAVALSQGEFIVIQAIDETDTPPDSGYYVTFKLGSDDAVTLYEDGTAISVLDWEEGEAAEGFSYGLYTDGTGTAQTLTPTQGAANQTADTSTLVTTLIAEDAPLRINEVVAKDSSGGEDWIELYVTSSSDVYLADYTLSDDNNEQFALPDITLSPGEFYRIYASTDDLGDLPSVAFKLGASDTVSLYSNNVIIEQLAWKKGQALSGYSYGRYPDGSDATAVLTPTALSSNSQATHGPLVINEIVASAADDGNDWFELYNNSANTINLANYKVIDESDDIDPVTLPDIDLYAGQYITIYATDEDPGTYYVPFKLGKEDELSLILNDEVIDYIDWDESDVATGFSYGLSSSTGFTHAFLTPTPSSENKVATAFTPTAVNTLSITISDENWQDILDNPLDEEYHETAITFNGVTLDSVAIRTKGGSSLSSVANSSSDRYSFKVDINEYVSGQTFFGLKKFTLQNSFNDPSYMREVIAYELMDEMGVPTPEHAYVNFYVNGELFGLYLMVEAVDGEFVEKHFANSNGDLYKPDGTGSDLLWLGDDIQNYTDINLQTNEESTDNGAFINFVESLDKGETSTIDIDTLLRYMSVSTSLSNLDSYHGPLAHNYYIYDDDGVFSILPWDFNESFGTFNMNCNGVDVRELYIDEPVSGALSERPLIANVFAEQNNLDTYHSYLTQLINGSLSSDTFNARVNEIADLIREHVQNDPTSFYGSTYFEQNLTSTTGQFYGLTSFMQYRVANMAAQLDGTLPSAGDGSGFCSR</sequence>
<dbReference type="EMBL" id="JBAKAX010000031">
    <property type="protein sequence ID" value="MEL0606199.1"/>
    <property type="molecule type" value="Genomic_DNA"/>
</dbReference>
<evidence type="ECO:0000313" key="2">
    <source>
        <dbReference type="Proteomes" id="UP001374952"/>
    </source>
</evidence>
<keyword evidence="1" id="KW-0808">Transferase</keyword>
<name>A0ACC6R8Z0_9GAMM</name>
<accession>A0ACC6R8Z0</accession>
<gene>
    <name evidence="1" type="ORF">V6250_18675</name>
</gene>
<evidence type="ECO:0000313" key="1">
    <source>
        <dbReference type="EMBL" id="MEL0606199.1"/>
    </source>
</evidence>
<comment type="caution">
    <text evidence="1">The sequence shown here is derived from an EMBL/GenBank/DDBJ whole genome shotgun (WGS) entry which is preliminary data.</text>
</comment>
<keyword evidence="2" id="KW-1185">Reference proteome</keyword>